<proteinExistence type="predicted"/>
<sequence length="80" mass="8930">MENITPFDLGGLAKDLDNQLIGMRSPFGPAEDRPLHEASYVGMKHAFEALGGKYKVDRHGSHRLFLLGISSQGFDYYTED</sequence>
<protein>
    <submittedName>
        <fullName evidence="1">Uncharacterized protein</fullName>
    </submittedName>
</protein>
<accession>A0A8S5TI21</accession>
<name>A0A8S5TI21_9CAUD</name>
<evidence type="ECO:0000313" key="1">
    <source>
        <dbReference type="EMBL" id="DAF62881.1"/>
    </source>
</evidence>
<dbReference type="EMBL" id="BK032829">
    <property type="protein sequence ID" value="DAF62881.1"/>
    <property type="molecule type" value="Genomic_DNA"/>
</dbReference>
<reference evidence="1" key="1">
    <citation type="journal article" date="2021" name="Proc. Natl. Acad. Sci. U.S.A.">
        <title>A Catalog of Tens of Thousands of Viruses from Human Metagenomes Reveals Hidden Associations with Chronic Diseases.</title>
        <authorList>
            <person name="Tisza M.J."/>
            <person name="Buck C.B."/>
        </authorList>
    </citation>
    <scope>NUCLEOTIDE SEQUENCE</scope>
    <source>
        <strain evidence="1">CtYGJ17</strain>
    </source>
</reference>
<organism evidence="1">
    <name type="scientific">Myoviridae sp. ctYGJ17</name>
    <dbReference type="NCBI Taxonomy" id="2827692"/>
    <lineage>
        <taxon>Viruses</taxon>
        <taxon>Duplodnaviria</taxon>
        <taxon>Heunggongvirae</taxon>
        <taxon>Uroviricota</taxon>
        <taxon>Caudoviricetes</taxon>
    </lineage>
</organism>